<feature type="region of interest" description="Disordered" evidence="6">
    <location>
        <begin position="1114"/>
        <end position="1135"/>
    </location>
</feature>
<sequence length="1368" mass="153837">MPVIPRRRPFSAVRSVGALFPEDMLVRVGEGRDVPGGAPADYGVVGARSVADEAERHWDYLLGAWRELRRHLPRAGEGEILSDPSGAALTQWVVPLLSELGFGRLGALRTEGVRADDDEGRLFPVGYRWQHVLIHVVDWGSRLDRPERRGVPSPQSVLQEALNRTRAHQWGVLTNGRTIRLLRDSNSFSTSAYVEFDFEAMFDGELFSDFVLLYRMLHASRFEIREGEPPSSCWMEKWRLEAAQSGVRALDALRDNVERALAALGTGFLRHPANAALRQRTDAAALHRALLRLTYRLMFWFVVEDRDLLHPPGTDERTRERYTAYFSSNRLRRRARSRAGTSHHDQYETLRTVLDALGDEEGRPQLGLPGLGGLFTPTRDDAPLEGLHLANRALLEAVRHLVQVWDPRSRRWRVVDYASLSARELGSVYEALLETVPEYDAAEQSFTLVSRAGNERKRTGAYYTPTSLIERLLDSALDPVLDDAVKRGEANATEWGEMDAGEAIAEELLSITVCDPACGSGHFLVAAAHRIAKRVASVREHTPEPSEESFRHAIHQVVARCLYGVDINPMAIDLAKVALWLEGMEPGRPLDLLDPHLKHGNALLGVTPRQLRGGVPDVAFAAVEGDDPKVATALMRANAREREGQATLFDTGDGAVRVANTAFAEGLHELYSIRTGSLRDVRRQEKVYQVWRESPDYLRDVHIADTWCANFMWEETADAPHPVTDEVFRAMDDPHGAAASAQAHEEVVRLRERYRFFHWHLEFPDVFRVPVDGVGVDPETGWDGGFDVVLSNPPWDKVDFEDKKYFAVAEPSIARMAGMARRRYIAEWRKEFPEAGERYRQARREVKSTFHFAAKSGSYEQCAKGLSVKGVTMLQTDQLFVERFTAIAHRKGRVGAVVPTAVATGAGGQHLLRDLIDRKALASLYDFDNTNRIFPGVHASYKFCLLTLVGRQAAVPVARFSFLLCDAAGIDDARRVFELSPEEISLLNPNTRTLPVFRSRRDADLTTSVYRRLPALWDESKRSGNHWALRFKATLFHMTDDSGLFRTRKELETDGWKLEGNVFIQDGQRMLPLYEGKTAHHFDHRWNSFTGTGSDSVRPLLSAEKHDPKAVGQPRYWVPEHDVPGDGTDRRGRPSVQEGLSARLADSGWDRAWLYGWRDVCRATDERTAIPAFLPRGGVGHTFPLMLSLKEPELVAALCAVQSSLVFDYVSRQKISGIHMALSTWKQLPVPAPVDLDPHTAFLVPRVLELVYTARDMEPLARDLGYDGPPFGWDEERRTAIRAELDGYCLHLYGIGREDADYILETFQTDRGGLKNNEIARYGAYRTKDMVLAAFDRMAPTGVALDRPLRDGREYTSFLSRWPGHPSP</sequence>
<dbReference type="GO" id="GO:0009007">
    <property type="term" value="F:site-specific DNA-methyltransferase (adenine-specific) activity"/>
    <property type="evidence" value="ECO:0007669"/>
    <property type="project" value="UniProtKB-EC"/>
</dbReference>
<evidence type="ECO:0000256" key="4">
    <source>
        <dbReference type="ARBA" id="ARBA00022691"/>
    </source>
</evidence>
<name>A0A7X6MFX0_9ACTN</name>
<evidence type="ECO:0000259" key="7">
    <source>
        <dbReference type="Pfam" id="PF07669"/>
    </source>
</evidence>
<evidence type="ECO:0000313" key="9">
    <source>
        <dbReference type="Proteomes" id="UP000553209"/>
    </source>
</evidence>
<reference evidence="8 9" key="1">
    <citation type="submission" date="2020-04" db="EMBL/GenBank/DDBJ databases">
        <title>MicrobeNet Type strains.</title>
        <authorList>
            <person name="Nicholson A.C."/>
        </authorList>
    </citation>
    <scope>NUCLEOTIDE SEQUENCE [LARGE SCALE GENOMIC DNA]</scope>
    <source>
        <strain evidence="8 9">ATCC 23612</strain>
    </source>
</reference>
<feature type="domain" description="Type II methyltransferase M.TaqI-like" evidence="7">
    <location>
        <begin position="561"/>
        <end position="802"/>
    </location>
</feature>
<keyword evidence="3" id="KW-0808">Transferase</keyword>
<dbReference type="InterPro" id="IPR029063">
    <property type="entry name" value="SAM-dependent_MTases_sf"/>
</dbReference>
<gene>
    <name evidence="8" type="ORF">HGB44_20380</name>
</gene>
<dbReference type="InterPro" id="IPR011639">
    <property type="entry name" value="MethylTrfase_TaqI-like_dom"/>
</dbReference>
<dbReference type="InterPro" id="IPR050953">
    <property type="entry name" value="N4_N6_ade-DNA_methylase"/>
</dbReference>
<dbReference type="InterPro" id="IPR002052">
    <property type="entry name" value="DNA_methylase_N6_adenine_CS"/>
</dbReference>
<feature type="compositionally biased region" description="Basic and acidic residues" evidence="6">
    <location>
        <begin position="1118"/>
        <end position="1132"/>
    </location>
</feature>
<dbReference type="EC" id="2.1.1.72" evidence="1"/>
<dbReference type="Gene3D" id="3.40.50.150">
    <property type="entry name" value="Vaccinia Virus protein VP39"/>
    <property type="match status" value="2"/>
</dbReference>
<evidence type="ECO:0000256" key="5">
    <source>
        <dbReference type="ARBA" id="ARBA00047942"/>
    </source>
</evidence>
<keyword evidence="4" id="KW-0949">S-adenosyl-L-methionine</keyword>
<evidence type="ECO:0000256" key="3">
    <source>
        <dbReference type="ARBA" id="ARBA00022679"/>
    </source>
</evidence>
<dbReference type="PRINTS" id="PR00507">
    <property type="entry name" value="N12N6MTFRASE"/>
</dbReference>
<dbReference type="GO" id="GO:0003676">
    <property type="term" value="F:nucleic acid binding"/>
    <property type="evidence" value="ECO:0007669"/>
    <property type="project" value="InterPro"/>
</dbReference>
<evidence type="ECO:0000313" key="8">
    <source>
        <dbReference type="EMBL" id="NKZ00008.1"/>
    </source>
</evidence>
<keyword evidence="2 8" id="KW-0489">Methyltransferase</keyword>
<dbReference type="PROSITE" id="PS00092">
    <property type="entry name" value="N6_MTASE"/>
    <property type="match status" value="1"/>
</dbReference>
<dbReference type="EMBL" id="JAAXPG010000020">
    <property type="protein sequence ID" value="NKZ00008.1"/>
    <property type="molecule type" value="Genomic_DNA"/>
</dbReference>
<comment type="catalytic activity">
    <reaction evidence="5">
        <text>a 2'-deoxyadenosine in DNA + S-adenosyl-L-methionine = an N(6)-methyl-2'-deoxyadenosine in DNA + S-adenosyl-L-homocysteine + H(+)</text>
        <dbReference type="Rhea" id="RHEA:15197"/>
        <dbReference type="Rhea" id="RHEA-COMP:12418"/>
        <dbReference type="Rhea" id="RHEA-COMP:12419"/>
        <dbReference type="ChEBI" id="CHEBI:15378"/>
        <dbReference type="ChEBI" id="CHEBI:57856"/>
        <dbReference type="ChEBI" id="CHEBI:59789"/>
        <dbReference type="ChEBI" id="CHEBI:90615"/>
        <dbReference type="ChEBI" id="CHEBI:90616"/>
        <dbReference type="EC" id="2.1.1.72"/>
    </reaction>
</comment>
<dbReference type="GO" id="GO:0006304">
    <property type="term" value="P:DNA modification"/>
    <property type="evidence" value="ECO:0007669"/>
    <property type="project" value="InterPro"/>
</dbReference>
<evidence type="ECO:0000256" key="2">
    <source>
        <dbReference type="ARBA" id="ARBA00022603"/>
    </source>
</evidence>
<dbReference type="PANTHER" id="PTHR33841:SF1">
    <property type="entry name" value="DNA METHYLTRANSFERASE A"/>
    <property type="match status" value="1"/>
</dbReference>
<comment type="caution">
    <text evidence="8">The sequence shown here is derived from an EMBL/GenBank/DDBJ whole genome shotgun (WGS) entry which is preliminary data.</text>
</comment>
<dbReference type="Pfam" id="PF07669">
    <property type="entry name" value="Eco57I"/>
    <property type="match status" value="1"/>
</dbReference>
<dbReference type="GO" id="GO:0032259">
    <property type="term" value="P:methylation"/>
    <property type="evidence" value="ECO:0007669"/>
    <property type="project" value="UniProtKB-KW"/>
</dbReference>
<proteinExistence type="predicted"/>
<protein>
    <recommendedName>
        <fullName evidence="1">site-specific DNA-methyltransferase (adenine-specific)</fullName>
        <ecNumber evidence="1">2.1.1.72</ecNumber>
    </recommendedName>
</protein>
<accession>A0A7X6MFX0</accession>
<dbReference type="Proteomes" id="UP000553209">
    <property type="component" value="Unassembled WGS sequence"/>
</dbReference>
<evidence type="ECO:0000256" key="6">
    <source>
        <dbReference type="SAM" id="MobiDB-lite"/>
    </source>
</evidence>
<dbReference type="SUPFAM" id="SSF53335">
    <property type="entry name" value="S-adenosyl-L-methionine-dependent methyltransferases"/>
    <property type="match status" value="1"/>
</dbReference>
<evidence type="ECO:0000256" key="1">
    <source>
        <dbReference type="ARBA" id="ARBA00011900"/>
    </source>
</evidence>
<organism evidence="8 9">
    <name type="scientific">Nocardiopsis alborubida</name>
    <dbReference type="NCBI Taxonomy" id="146802"/>
    <lineage>
        <taxon>Bacteria</taxon>
        <taxon>Bacillati</taxon>
        <taxon>Actinomycetota</taxon>
        <taxon>Actinomycetes</taxon>
        <taxon>Streptosporangiales</taxon>
        <taxon>Nocardiopsidaceae</taxon>
        <taxon>Nocardiopsis</taxon>
    </lineage>
</organism>
<keyword evidence="9" id="KW-1185">Reference proteome</keyword>
<dbReference type="PANTHER" id="PTHR33841">
    <property type="entry name" value="DNA METHYLTRANSFERASE YEEA-RELATED"/>
    <property type="match status" value="1"/>
</dbReference>